<dbReference type="NCBIfam" id="NF033788">
    <property type="entry name" value="HTH_metalloreg"/>
    <property type="match status" value="1"/>
</dbReference>
<dbReference type="InterPro" id="IPR036388">
    <property type="entry name" value="WH-like_DNA-bd_sf"/>
</dbReference>
<name>A0A7C5QI15_AQUAO</name>
<organism evidence="5">
    <name type="scientific">Aquifex aeolicus</name>
    <dbReference type="NCBI Taxonomy" id="63363"/>
    <lineage>
        <taxon>Bacteria</taxon>
        <taxon>Pseudomonadati</taxon>
        <taxon>Aquificota</taxon>
        <taxon>Aquificia</taxon>
        <taxon>Aquificales</taxon>
        <taxon>Aquificaceae</taxon>
        <taxon>Aquifex</taxon>
    </lineage>
</organism>
<dbReference type="SUPFAM" id="SSF46785">
    <property type="entry name" value="Winged helix' DNA-binding domain"/>
    <property type="match status" value="1"/>
</dbReference>
<proteinExistence type="predicted"/>
<evidence type="ECO:0000313" key="5">
    <source>
        <dbReference type="EMBL" id="HHJ64022.1"/>
    </source>
</evidence>
<gene>
    <name evidence="5" type="ORF">ENJ61_03855</name>
</gene>
<reference evidence="5" key="1">
    <citation type="journal article" date="2020" name="mSystems">
        <title>Genome- and Community-Level Interaction Insights into Carbon Utilization and Element Cycling Functions of Hydrothermarchaeota in Hydrothermal Sediment.</title>
        <authorList>
            <person name="Zhou Z."/>
            <person name="Liu Y."/>
            <person name="Xu W."/>
            <person name="Pan J."/>
            <person name="Luo Z.H."/>
            <person name="Li M."/>
        </authorList>
    </citation>
    <scope>NUCLEOTIDE SEQUENCE [LARGE SCALE GENOMIC DNA]</scope>
    <source>
        <strain evidence="5">HyVt-501</strain>
    </source>
</reference>
<evidence type="ECO:0000259" key="4">
    <source>
        <dbReference type="PROSITE" id="PS50987"/>
    </source>
</evidence>
<dbReference type="InterPro" id="IPR001845">
    <property type="entry name" value="HTH_ArsR_DNA-bd_dom"/>
</dbReference>
<sequence length="96" mass="11081">MTTPVADEEKLEELAEFFKALSHPVRLRIISILIDGKQCVKNLGELLSMSQPSVSQHLSILRSRGIVGWKREGSIICYYIKDERVLKLYNMLFKEE</sequence>
<evidence type="ECO:0000256" key="1">
    <source>
        <dbReference type="ARBA" id="ARBA00023015"/>
    </source>
</evidence>
<evidence type="ECO:0000256" key="2">
    <source>
        <dbReference type="ARBA" id="ARBA00023125"/>
    </source>
</evidence>
<dbReference type="InterPro" id="IPR051081">
    <property type="entry name" value="HTH_MetalResp_TranReg"/>
</dbReference>
<dbReference type="GO" id="GO:0003700">
    <property type="term" value="F:DNA-binding transcription factor activity"/>
    <property type="evidence" value="ECO:0007669"/>
    <property type="project" value="InterPro"/>
</dbReference>
<keyword evidence="1" id="KW-0805">Transcription regulation</keyword>
<dbReference type="PROSITE" id="PS50987">
    <property type="entry name" value="HTH_ARSR_2"/>
    <property type="match status" value="1"/>
</dbReference>
<dbReference type="Gene3D" id="1.10.10.10">
    <property type="entry name" value="Winged helix-like DNA-binding domain superfamily/Winged helix DNA-binding domain"/>
    <property type="match status" value="1"/>
</dbReference>
<protein>
    <submittedName>
        <fullName evidence="5">ArsR family transcriptional regulator</fullName>
    </submittedName>
</protein>
<dbReference type="CDD" id="cd00090">
    <property type="entry name" value="HTH_ARSR"/>
    <property type="match status" value="1"/>
</dbReference>
<comment type="caution">
    <text evidence="5">The sequence shown here is derived from an EMBL/GenBank/DDBJ whole genome shotgun (WGS) entry which is preliminary data.</text>
</comment>
<dbReference type="EMBL" id="DRNB01000143">
    <property type="protein sequence ID" value="HHJ64022.1"/>
    <property type="molecule type" value="Genomic_DNA"/>
</dbReference>
<evidence type="ECO:0000256" key="3">
    <source>
        <dbReference type="ARBA" id="ARBA00023163"/>
    </source>
</evidence>
<dbReference type="PANTHER" id="PTHR33154">
    <property type="entry name" value="TRANSCRIPTIONAL REGULATOR, ARSR FAMILY"/>
    <property type="match status" value="1"/>
</dbReference>
<dbReference type="InterPro" id="IPR036390">
    <property type="entry name" value="WH_DNA-bd_sf"/>
</dbReference>
<dbReference type="SMART" id="SM00418">
    <property type="entry name" value="HTH_ARSR"/>
    <property type="match status" value="1"/>
</dbReference>
<dbReference type="PRINTS" id="PR00778">
    <property type="entry name" value="HTHARSR"/>
</dbReference>
<keyword evidence="2" id="KW-0238">DNA-binding</keyword>
<dbReference type="Proteomes" id="UP000885792">
    <property type="component" value="Unassembled WGS sequence"/>
</dbReference>
<dbReference type="GO" id="GO:0003677">
    <property type="term" value="F:DNA binding"/>
    <property type="evidence" value="ECO:0007669"/>
    <property type="project" value="UniProtKB-KW"/>
</dbReference>
<dbReference type="AlphaFoldDB" id="A0A7C5QI15"/>
<dbReference type="PANTHER" id="PTHR33154:SF18">
    <property type="entry name" value="ARSENICAL RESISTANCE OPERON REPRESSOR"/>
    <property type="match status" value="1"/>
</dbReference>
<feature type="domain" description="HTH arsR-type" evidence="4">
    <location>
        <begin position="6"/>
        <end position="96"/>
    </location>
</feature>
<keyword evidence="3" id="KW-0804">Transcription</keyword>
<dbReference type="InterPro" id="IPR011991">
    <property type="entry name" value="ArsR-like_HTH"/>
</dbReference>
<dbReference type="Pfam" id="PF01022">
    <property type="entry name" value="HTH_5"/>
    <property type="match status" value="1"/>
</dbReference>
<accession>A0A7C5QI15</accession>